<feature type="region of interest" description="Disordered" evidence="1">
    <location>
        <begin position="703"/>
        <end position="764"/>
    </location>
</feature>
<feature type="compositionally biased region" description="Low complexity" evidence="1">
    <location>
        <begin position="713"/>
        <end position="755"/>
    </location>
</feature>
<protein>
    <submittedName>
        <fullName evidence="2">Uncharacterized protein</fullName>
    </submittedName>
</protein>
<feature type="region of interest" description="Disordered" evidence="1">
    <location>
        <begin position="1"/>
        <end position="141"/>
    </location>
</feature>
<evidence type="ECO:0000313" key="2">
    <source>
        <dbReference type="EMBL" id="KAJ7347915.1"/>
    </source>
</evidence>
<accession>A0AAD7A1Y2</accession>
<feature type="region of interest" description="Disordered" evidence="1">
    <location>
        <begin position="368"/>
        <end position="489"/>
    </location>
</feature>
<organism evidence="2 3">
    <name type="scientific">Mycena albidolilacea</name>
    <dbReference type="NCBI Taxonomy" id="1033008"/>
    <lineage>
        <taxon>Eukaryota</taxon>
        <taxon>Fungi</taxon>
        <taxon>Dikarya</taxon>
        <taxon>Basidiomycota</taxon>
        <taxon>Agaricomycotina</taxon>
        <taxon>Agaricomycetes</taxon>
        <taxon>Agaricomycetidae</taxon>
        <taxon>Agaricales</taxon>
        <taxon>Marasmiineae</taxon>
        <taxon>Mycenaceae</taxon>
        <taxon>Mycena</taxon>
    </lineage>
</organism>
<dbReference type="Proteomes" id="UP001218218">
    <property type="component" value="Unassembled WGS sequence"/>
</dbReference>
<keyword evidence="3" id="KW-1185">Reference proteome</keyword>
<feature type="compositionally biased region" description="Basic and acidic residues" evidence="1">
    <location>
        <begin position="1016"/>
        <end position="1029"/>
    </location>
</feature>
<feature type="compositionally biased region" description="Polar residues" evidence="1">
    <location>
        <begin position="80"/>
        <end position="92"/>
    </location>
</feature>
<proteinExistence type="predicted"/>
<name>A0AAD7A1Y2_9AGAR</name>
<feature type="compositionally biased region" description="Basic and acidic residues" evidence="1">
    <location>
        <begin position="368"/>
        <end position="384"/>
    </location>
</feature>
<feature type="compositionally biased region" description="Basic and acidic residues" evidence="1">
    <location>
        <begin position="460"/>
        <end position="476"/>
    </location>
</feature>
<comment type="caution">
    <text evidence="2">The sequence shown here is derived from an EMBL/GenBank/DDBJ whole genome shotgun (WGS) entry which is preliminary data.</text>
</comment>
<evidence type="ECO:0000256" key="1">
    <source>
        <dbReference type="SAM" id="MobiDB-lite"/>
    </source>
</evidence>
<feature type="region of interest" description="Disordered" evidence="1">
    <location>
        <begin position="1009"/>
        <end position="1057"/>
    </location>
</feature>
<feature type="compositionally biased region" description="Polar residues" evidence="1">
    <location>
        <begin position="1033"/>
        <end position="1057"/>
    </location>
</feature>
<gene>
    <name evidence="2" type="ORF">DFH08DRAFT_1001243</name>
</gene>
<evidence type="ECO:0000313" key="3">
    <source>
        <dbReference type="Proteomes" id="UP001218218"/>
    </source>
</evidence>
<feature type="region of interest" description="Disordered" evidence="1">
    <location>
        <begin position="303"/>
        <end position="334"/>
    </location>
</feature>
<reference evidence="2" key="1">
    <citation type="submission" date="2023-03" db="EMBL/GenBank/DDBJ databases">
        <title>Massive genome expansion in bonnet fungi (Mycena s.s.) driven by repeated elements and novel gene families across ecological guilds.</title>
        <authorList>
            <consortium name="Lawrence Berkeley National Laboratory"/>
            <person name="Harder C.B."/>
            <person name="Miyauchi S."/>
            <person name="Viragh M."/>
            <person name="Kuo A."/>
            <person name="Thoen E."/>
            <person name="Andreopoulos B."/>
            <person name="Lu D."/>
            <person name="Skrede I."/>
            <person name="Drula E."/>
            <person name="Henrissat B."/>
            <person name="Morin E."/>
            <person name="Kohler A."/>
            <person name="Barry K."/>
            <person name="LaButti K."/>
            <person name="Morin E."/>
            <person name="Salamov A."/>
            <person name="Lipzen A."/>
            <person name="Mereny Z."/>
            <person name="Hegedus B."/>
            <person name="Baldrian P."/>
            <person name="Stursova M."/>
            <person name="Weitz H."/>
            <person name="Taylor A."/>
            <person name="Grigoriev I.V."/>
            <person name="Nagy L.G."/>
            <person name="Martin F."/>
            <person name="Kauserud H."/>
        </authorList>
    </citation>
    <scope>NUCLEOTIDE SEQUENCE</scope>
    <source>
        <strain evidence="2">CBHHK002</strain>
    </source>
</reference>
<dbReference type="AlphaFoldDB" id="A0AAD7A1Y2"/>
<feature type="compositionally biased region" description="Polar residues" evidence="1">
    <location>
        <begin position="411"/>
        <end position="420"/>
    </location>
</feature>
<dbReference type="EMBL" id="JARIHO010000018">
    <property type="protein sequence ID" value="KAJ7347915.1"/>
    <property type="molecule type" value="Genomic_DNA"/>
</dbReference>
<feature type="compositionally biased region" description="Low complexity" evidence="1">
    <location>
        <begin position="127"/>
        <end position="137"/>
    </location>
</feature>
<sequence length="1057" mass="116131">MSATAADIPTRPTRSTTRAGHFEAPPSVFGPSRSPSPSDGAPAPEENVLASADSTTALYSTAVVGEPVPREHGLTVDASGVSSVLSEPTPLTSDVDFGQTHRDDDGKQGSWTPVDNKNARSHRERSSSTTSSHKSNSAVEIKVPTTVVGDKSIIDRATAEMSYDELLTLSRRLLTLAPNGESMVSAKPQGSAPVVSIPASPVTSTPVQPKVSLPRKEAVNILKKKFSFGEIDRTSVSDVPIPDSPIASTGEGPSKPKGKGADPRNWGDISFGDFTEADFNAQREALANFAEINRVIKEEEVSTPSGFFGDPVSKSPVTEPLRTQPASVQFVPESKAEVPDLIASETRPAKGDGIASGQTKDEQIAELKRQLGDVKQKERTERASKKSIKNRTKETARDNIAGLIHGERISSKSNSENTRLTPGRIAAGSSLDKAIRGAANMRSSPPDSDPSDDSPDPGSDSDHGSASESGLSDHGRRTSAASKHLEEGGVPIQSSELQTMENFDFQHDDLPVNPIGDLYALQAQLALQYSQPYPGDESMSADECWQDERFGVCRLNDAEYIIFDHETNEEAMLEAKYLQCSEFKLGAWYAWRRMEALGLDPDAFPQDEQFDVELGDALVDGACILLGREARDPSRFEFEESGCGMLTIRDSSIDVDVRLVKSELLNEQFDLIAWCKAAFDAANATVGEPDLMSVPDTDFEWVSSDSELEHCSEPSSTSSGMPSLKSVSDSDSEASSTASDMPSLQSVSDSDAGSDVGDDPINYGTQAETWEDRLKLWEKASNESWDYSPQSSTEDLKIRAHLIGDLLGNAVAAYLEYMQPFPGDEDIWWSDERRERPRFTVTRISKDLYTIYDTFSEEITEMPVEYLRVPYFSLATYYAGLCAQRSEVRDYEPYELHREVIGELFADALQQYFAEVALEFPSFNDLSVSRVLREPDDLEGPDTFEINIPLEGRDLQEYIPEEDLMNPRLNMVKWIHRRVSQAIRADEYTGPWWENSRTKDYFGSLFDFEEPEESSDPARFHERDLEDGFHATSPATCGSQATCNRDPSERSPSPCTG</sequence>
<feature type="region of interest" description="Disordered" evidence="1">
    <location>
        <begin position="237"/>
        <end position="269"/>
    </location>
</feature>